<dbReference type="GO" id="GO:0000122">
    <property type="term" value="P:negative regulation of transcription by RNA polymerase II"/>
    <property type="evidence" value="ECO:0007669"/>
    <property type="project" value="TreeGrafter"/>
</dbReference>
<protein>
    <recommendedName>
        <fullName evidence="3">SWR1-complex protein 4</fullName>
    </recommendedName>
</protein>
<proteinExistence type="inferred from homology"/>
<evidence type="ECO:0000256" key="2">
    <source>
        <dbReference type="ARBA" id="ARBA00006918"/>
    </source>
</evidence>
<accession>A0A9W7W1K1</accession>
<evidence type="ECO:0000256" key="8">
    <source>
        <dbReference type="SAM" id="MobiDB-lite"/>
    </source>
</evidence>
<sequence>MASKSDIQAALGNLEPVTGEAAPFPSGLDSSTQAQEHQSQSRPSQSNQGRGALQRPNPRRFRKAIRRTGPAARWVQTAPPYKRWIRSAAIDQPEQQANPTSFAKYNVAVTTPTYDSETYDAHLTHQDWTKEETDYLMSLYRDCYGKWPVVADGYTYNIQRSMEDLKSRFYSVQATLLALQTPITSMAGPEYELYNMLKTFDPLKEASRKKLAEGHIKRVRTEVDEETVLLGELQRIMLNQASLDADREDLRRRLDHPIANSNGYQYSTSQALTTLWQQLLAADRLRKNSRLRPAMARDSISGPSDAIANHRPSRESLPSASASAAAQSGVDLSKADKVRFGVVETSEKLPSGISFASDKLSKPRIAKSTIQTDKIAAILTHIGVPDLIPLPTPAVIEQFDSIMSKVHTLLDMRKVKEREEQELKTREAELQS</sequence>
<evidence type="ECO:0000256" key="4">
    <source>
        <dbReference type="ARBA" id="ARBA00022853"/>
    </source>
</evidence>
<evidence type="ECO:0000313" key="11">
    <source>
        <dbReference type="Proteomes" id="UP001138500"/>
    </source>
</evidence>
<evidence type="ECO:0000313" key="10">
    <source>
        <dbReference type="EMBL" id="KAH9826435.1"/>
    </source>
</evidence>
<dbReference type="InterPro" id="IPR009057">
    <property type="entry name" value="Homeodomain-like_sf"/>
</dbReference>
<dbReference type="Proteomes" id="UP001138500">
    <property type="component" value="Unassembled WGS sequence"/>
</dbReference>
<dbReference type="GO" id="GO:0006281">
    <property type="term" value="P:DNA repair"/>
    <property type="evidence" value="ECO:0007669"/>
    <property type="project" value="InterPro"/>
</dbReference>
<dbReference type="EMBL" id="RIBY02001979">
    <property type="protein sequence ID" value="KAH9826435.1"/>
    <property type="molecule type" value="Genomic_DNA"/>
</dbReference>
<dbReference type="InterPro" id="IPR032563">
    <property type="entry name" value="DAMP1_SANT-like"/>
</dbReference>
<dbReference type="Pfam" id="PF16282">
    <property type="entry name" value="SANT_DAMP1_like"/>
    <property type="match status" value="1"/>
</dbReference>
<dbReference type="Gene3D" id="1.10.10.60">
    <property type="entry name" value="Homeodomain-like"/>
    <property type="match status" value="1"/>
</dbReference>
<keyword evidence="4" id="KW-0156">Chromatin regulator</keyword>
<comment type="caution">
    <text evidence="10">The sequence shown here is derived from an EMBL/GenBank/DDBJ whole genome shotgun (WGS) entry which is preliminary data.</text>
</comment>
<name>A0A9W7W1K1_9PEZI</name>
<dbReference type="GO" id="GO:0035267">
    <property type="term" value="C:NuA4 histone acetyltransferase complex"/>
    <property type="evidence" value="ECO:0007669"/>
    <property type="project" value="InterPro"/>
</dbReference>
<dbReference type="PANTHER" id="PTHR12855:SF10">
    <property type="entry name" value="DNA METHYLTRANSFERASE 1-ASSOCIATED PROTEIN 1"/>
    <property type="match status" value="1"/>
</dbReference>
<keyword evidence="7" id="KW-0539">Nucleus</keyword>
<dbReference type="InterPro" id="IPR027109">
    <property type="entry name" value="Swc4/Dmap1"/>
</dbReference>
<organism evidence="10 11">
    <name type="scientific">Teratosphaeria destructans</name>
    <dbReference type="NCBI Taxonomy" id="418781"/>
    <lineage>
        <taxon>Eukaryota</taxon>
        <taxon>Fungi</taxon>
        <taxon>Dikarya</taxon>
        <taxon>Ascomycota</taxon>
        <taxon>Pezizomycotina</taxon>
        <taxon>Dothideomycetes</taxon>
        <taxon>Dothideomycetidae</taxon>
        <taxon>Mycosphaerellales</taxon>
        <taxon>Teratosphaeriaceae</taxon>
        <taxon>Teratosphaeria</taxon>
    </lineage>
</organism>
<evidence type="ECO:0000256" key="7">
    <source>
        <dbReference type="ARBA" id="ARBA00023242"/>
    </source>
</evidence>
<evidence type="ECO:0000256" key="1">
    <source>
        <dbReference type="ARBA" id="ARBA00004123"/>
    </source>
</evidence>
<feature type="domain" description="DAMP1 SANT/Myb-like" evidence="9">
    <location>
        <begin position="101"/>
        <end position="176"/>
    </location>
</feature>
<keyword evidence="6" id="KW-0804">Transcription</keyword>
<dbReference type="SUPFAM" id="SSF46689">
    <property type="entry name" value="Homeodomain-like"/>
    <property type="match status" value="1"/>
</dbReference>
<feature type="region of interest" description="Disordered" evidence="8">
    <location>
        <begin position="1"/>
        <end position="60"/>
    </location>
</feature>
<comment type="similarity">
    <text evidence="2">Belongs to the SWC4 family.</text>
</comment>
<dbReference type="GO" id="GO:0006338">
    <property type="term" value="P:chromatin remodeling"/>
    <property type="evidence" value="ECO:0007669"/>
    <property type="project" value="InterPro"/>
</dbReference>
<evidence type="ECO:0000259" key="9">
    <source>
        <dbReference type="Pfam" id="PF16282"/>
    </source>
</evidence>
<evidence type="ECO:0000256" key="5">
    <source>
        <dbReference type="ARBA" id="ARBA00023015"/>
    </source>
</evidence>
<dbReference type="OrthoDB" id="19740at2759"/>
<comment type="subcellular location">
    <subcellularLocation>
        <location evidence="1">Nucleus</location>
    </subcellularLocation>
</comment>
<evidence type="ECO:0000256" key="6">
    <source>
        <dbReference type="ARBA" id="ARBA00023163"/>
    </source>
</evidence>
<dbReference type="GO" id="GO:0000812">
    <property type="term" value="C:Swr1 complex"/>
    <property type="evidence" value="ECO:0007669"/>
    <property type="project" value="TreeGrafter"/>
</dbReference>
<dbReference type="GO" id="GO:0003714">
    <property type="term" value="F:transcription corepressor activity"/>
    <property type="evidence" value="ECO:0007669"/>
    <property type="project" value="TreeGrafter"/>
</dbReference>
<keyword evidence="5" id="KW-0805">Transcription regulation</keyword>
<dbReference type="AlphaFoldDB" id="A0A9W7W1K1"/>
<reference evidence="10 11" key="1">
    <citation type="journal article" date="2018" name="IMA Fungus">
        <title>IMA Genome-F 10: Nine draft genome sequences of Claviceps purpurea s.lat., including C. arundinis, C. humidiphila, and C. cf. spartinae, pseudomolecules for the pitch canker pathogen Fusarium circinatum, draft genome of Davidsoniella eucalypti, Grosmannia galeiformis, Quambalaria eucalypti, and Teratosphaeria destructans.</title>
        <authorList>
            <person name="Wingfield B.D."/>
            <person name="Liu M."/>
            <person name="Nguyen H.D."/>
            <person name="Lane F.A."/>
            <person name="Morgan S.W."/>
            <person name="De Vos L."/>
            <person name="Wilken P.M."/>
            <person name="Duong T.A."/>
            <person name="Aylward J."/>
            <person name="Coetzee M.P."/>
            <person name="Dadej K."/>
            <person name="De Beer Z.W."/>
            <person name="Findlay W."/>
            <person name="Havenga M."/>
            <person name="Kolarik M."/>
            <person name="Menzies J.G."/>
            <person name="Naidoo K."/>
            <person name="Pochopski O."/>
            <person name="Shoukouhi P."/>
            <person name="Santana Q.C."/>
            <person name="Seifert K.A."/>
            <person name="Soal N."/>
            <person name="Steenkamp E.T."/>
            <person name="Tatham C.T."/>
            <person name="van der Nest M.A."/>
            <person name="Wingfield M.J."/>
        </authorList>
    </citation>
    <scope>NUCLEOTIDE SEQUENCE [LARGE SCALE GENOMIC DNA]</scope>
    <source>
        <strain evidence="10">CMW44962</strain>
    </source>
</reference>
<dbReference type="PANTHER" id="PTHR12855">
    <property type="entry name" value="DNA METHYLTRANSFERASE 1-ASSOCIATED PROTEIN 1 FAMILY MEMBER"/>
    <property type="match status" value="1"/>
</dbReference>
<feature type="compositionally biased region" description="Polar residues" evidence="8">
    <location>
        <begin position="28"/>
        <end position="49"/>
    </location>
</feature>
<keyword evidence="11" id="KW-1185">Reference proteome</keyword>
<reference evidence="10 11" key="2">
    <citation type="journal article" date="2021" name="Curr. Genet.">
        <title>Genetic response to nitrogen starvation in the aggressive Eucalyptus foliar pathogen Teratosphaeria destructans.</title>
        <authorList>
            <person name="Havenga M."/>
            <person name="Wingfield B.D."/>
            <person name="Wingfield M.J."/>
            <person name="Dreyer L.L."/>
            <person name="Roets F."/>
            <person name="Aylward J."/>
        </authorList>
    </citation>
    <scope>NUCLEOTIDE SEQUENCE [LARGE SCALE GENOMIC DNA]</scope>
    <source>
        <strain evidence="10">CMW44962</strain>
    </source>
</reference>
<gene>
    <name evidence="10" type="ORF">Tdes44962_MAKER03428</name>
</gene>
<feature type="region of interest" description="Disordered" evidence="8">
    <location>
        <begin position="293"/>
        <end position="322"/>
    </location>
</feature>
<evidence type="ECO:0000256" key="3">
    <source>
        <dbReference type="ARBA" id="ARBA00019132"/>
    </source>
</evidence>